<evidence type="ECO:0000313" key="2">
    <source>
        <dbReference type="EMBL" id="CAA9431137.1"/>
    </source>
</evidence>
<feature type="compositionally biased region" description="Basic residues" evidence="1">
    <location>
        <begin position="215"/>
        <end position="235"/>
    </location>
</feature>
<name>A0A6J4Q0L8_9BACT</name>
<proteinExistence type="predicted"/>
<evidence type="ECO:0000256" key="1">
    <source>
        <dbReference type="SAM" id="MobiDB-lite"/>
    </source>
</evidence>
<feature type="region of interest" description="Disordered" evidence="1">
    <location>
        <begin position="207"/>
        <end position="276"/>
    </location>
</feature>
<gene>
    <name evidence="2" type="ORF">AVDCRST_MAG64-3542</name>
</gene>
<feature type="non-terminal residue" evidence="2">
    <location>
        <position position="276"/>
    </location>
</feature>
<dbReference type="EMBL" id="CADCUQ010000806">
    <property type="protein sequence ID" value="CAA9431137.1"/>
    <property type="molecule type" value="Genomic_DNA"/>
</dbReference>
<feature type="region of interest" description="Disordered" evidence="1">
    <location>
        <begin position="57"/>
        <end position="173"/>
    </location>
</feature>
<dbReference type="AlphaFoldDB" id="A0A6J4Q0L8"/>
<sequence>ARVPHRRCRDGRLAAGLGRVPLGARPARGGRARDRGGVLADAGARRRRLRVHLAPVGGRRRPRRVAGARRGAVRTGGGAVRLGGGARARPPPRRPRAAHRQVHQPHRRPLAQPRGPMGHHGRAAGVPVHPGRRGLLLPDARPAARLSQLPPGRVGQRHAPEVRRPRRPRPHLVPLLRLDDRRLRARRRDAPKRRVVLVPDPLPRRQEVRPLQARLPRRRPRLGPRHRHHVRRRARARDPLRRRPARLVQQPDAHHRQGAGVARRRAGAGDGGDRRV</sequence>
<feature type="compositionally biased region" description="Low complexity" evidence="1">
    <location>
        <begin position="133"/>
        <end position="146"/>
    </location>
</feature>
<protein>
    <submittedName>
        <fullName evidence="2">Uncharacterized protein</fullName>
    </submittedName>
</protein>
<accession>A0A6J4Q0L8</accession>
<organism evidence="2">
    <name type="scientific">uncultured Phycisphaerae bacterium</name>
    <dbReference type="NCBI Taxonomy" id="904963"/>
    <lineage>
        <taxon>Bacteria</taxon>
        <taxon>Pseudomonadati</taxon>
        <taxon>Planctomycetota</taxon>
        <taxon>Phycisphaerae</taxon>
        <taxon>environmental samples</taxon>
    </lineage>
</organism>
<feature type="compositionally biased region" description="Basic residues" evidence="1">
    <location>
        <begin position="90"/>
        <end position="109"/>
    </location>
</feature>
<feature type="compositionally biased region" description="Basic residues" evidence="1">
    <location>
        <begin position="58"/>
        <end position="67"/>
    </location>
</feature>
<feature type="compositionally biased region" description="Gly residues" evidence="1">
    <location>
        <begin position="74"/>
        <end position="86"/>
    </location>
</feature>
<reference evidence="2" key="1">
    <citation type="submission" date="2020-02" db="EMBL/GenBank/DDBJ databases">
        <authorList>
            <person name="Meier V. D."/>
        </authorList>
    </citation>
    <scope>NUCLEOTIDE SEQUENCE</scope>
    <source>
        <strain evidence="2">AVDCRST_MAG64</strain>
    </source>
</reference>
<feature type="non-terminal residue" evidence="2">
    <location>
        <position position="1"/>
    </location>
</feature>